<feature type="compositionally biased region" description="Basic and acidic residues" evidence="3">
    <location>
        <begin position="287"/>
        <end position="307"/>
    </location>
</feature>
<dbReference type="InterPro" id="IPR027040">
    <property type="entry name" value="PSMD4"/>
</dbReference>
<dbReference type="GO" id="GO:0031593">
    <property type="term" value="F:polyubiquitin modification-dependent protein binding"/>
    <property type="evidence" value="ECO:0007669"/>
    <property type="project" value="TreeGrafter"/>
</dbReference>
<sequence>MEYSMIVMDNSDFSRNGDYIPTRWEAQIDAAFLISQAKISSNQESAVGIITMAGNQPQVLLTPTNEDLKIKACLHGVKQNGKINLKNALSIAYLALKHRKNTNAGQRITVFVASPVAEDEATLIRLAKQFKKNKVAVDLLNLGEMDQEHIQKLEKFIENVNSGENSHFKSVEPGLGRIEDKIIGTPFMGADNFGGNDMGGGAANFGNDFGVGGEGEMDPELAEAIKLSMQTHEEESKLRNTGDDQGNKMEEEETKKENDSQQKKETQQQDKIEEEDLIKRAQNIVDNDEKKDKKQENVDDSEIKDQDFTNELLGMVPGLKKDDQKIQEALQDIKKGDKDNKDKKDENDKKD</sequence>
<dbReference type="InterPro" id="IPR003903">
    <property type="entry name" value="UIM_dom"/>
</dbReference>
<keyword evidence="2" id="KW-0647">Proteasome</keyword>
<dbReference type="InterPro" id="IPR036465">
    <property type="entry name" value="vWFA_dom_sf"/>
</dbReference>
<dbReference type="OrthoDB" id="1731724at2759"/>
<evidence type="ECO:0000256" key="1">
    <source>
        <dbReference type="ARBA" id="ARBA00005574"/>
    </source>
</evidence>
<gene>
    <name evidence="5" type="ORF">PPERSA_10483</name>
</gene>
<dbReference type="PANTHER" id="PTHR10223">
    <property type="entry name" value="26S PROTEASOME NON-ATPASE REGULATORY SUBUNIT 4"/>
    <property type="match status" value="1"/>
</dbReference>
<name>A0A0V0R7N5_PSEPJ</name>
<dbReference type="GO" id="GO:0008540">
    <property type="term" value="C:proteasome regulatory particle, base subcomplex"/>
    <property type="evidence" value="ECO:0007669"/>
    <property type="project" value="TreeGrafter"/>
</dbReference>
<accession>A0A0V0R7N5</accession>
<dbReference type="PANTHER" id="PTHR10223:SF0">
    <property type="entry name" value="26S PROTEASOME NON-ATPASE REGULATORY SUBUNIT 4"/>
    <property type="match status" value="1"/>
</dbReference>
<feature type="region of interest" description="Disordered" evidence="3">
    <location>
        <begin position="229"/>
        <end position="351"/>
    </location>
</feature>
<evidence type="ECO:0000256" key="3">
    <source>
        <dbReference type="SAM" id="MobiDB-lite"/>
    </source>
</evidence>
<dbReference type="Proteomes" id="UP000054937">
    <property type="component" value="Unassembled WGS sequence"/>
</dbReference>
<feature type="compositionally biased region" description="Basic and acidic residues" evidence="3">
    <location>
        <begin position="231"/>
        <end position="271"/>
    </location>
</feature>
<evidence type="ECO:0000313" key="6">
    <source>
        <dbReference type="Proteomes" id="UP000054937"/>
    </source>
</evidence>
<evidence type="ECO:0000313" key="5">
    <source>
        <dbReference type="EMBL" id="KRX10384.1"/>
    </source>
</evidence>
<dbReference type="GO" id="GO:0043161">
    <property type="term" value="P:proteasome-mediated ubiquitin-dependent protein catabolic process"/>
    <property type="evidence" value="ECO:0007669"/>
    <property type="project" value="TreeGrafter"/>
</dbReference>
<evidence type="ECO:0000256" key="2">
    <source>
        <dbReference type="ARBA" id="ARBA00022942"/>
    </source>
</evidence>
<dbReference type="OMA" id="QMSMQDQ"/>
<proteinExistence type="inferred from homology"/>
<keyword evidence="6" id="KW-1185">Reference proteome</keyword>
<dbReference type="PROSITE" id="PS50330">
    <property type="entry name" value="UIM"/>
    <property type="match status" value="1"/>
</dbReference>
<organism evidence="5 6">
    <name type="scientific">Pseudocohnilembus persalinus</name>
    <name type="common">Ciliate</name>
    <dbReference type="NCBI Taxonomy" id="266149"/>
    <lineage>
        <taxon>Eukaryota</taxon>
        <taxon>Sar</taxon>
        <taxon>Alveolata</taxon>
        <taxon>Ciliophora</taxon>
        <taxon>Intramacronucleata</taxon>
        <taxon>Oligohymenophorea</taxon>
        <taxon>Scuticociliatia</taxon>
        <taxon>Philasterida</taxon>
        <taxon>Pseudocohnilembidae</taxon>
        <taxon>Pseudocohnilembus</taxon>
    </lineage>
</organism>
<dbReference type="FunFam" id="3.40.50.410:FF:000005">
    <property type="entry name" value="26S proteasome non-ATPase regulatory subunit 4"/>
    <property type="match status" value="1"/>
</dbReference>
<protein>
    <recommendedName>
        <fullName evidence="4">VWFA domain-containing protein</fullName>
    </recommendedName>
</protein>
<comment type="caution">
    <text evidence="5">The sequence shown here is derived from an EMBL/GenBank/DDBJ whole genome shotgun (WGS) entry which is preliminary data.</text>
</comment>
<comment type="similarity">
    <text evidence="1">Belongs to the proteasome subunit S5A family.</text>
</comment>
<dbReference type="GO" id="GO:0005634">
    <property type="term" value="C:nucleus"/>
    <property type="evidence" value="ECO:0007669"/>
    <property type="project" value="TreeGrafter"/>
</dbReference>
<feature type="domain" description="VWFA" evidence="4">
    <location>
        <begin position="5"/>
        <end position="111"/>
    </location>
</feature>
<dbReference type="Gene3D" id="3.40.50.410">
    <property type="entry name" value="von Willebrand factor, type A domain"/>
    <property type="match status" value="1"/>
</dbReference>
<feature type="compositionally biased region" description="Basic and acidic residues" evidence="3">
    <location>
        <begin position="319"/>
        <end position="351"/>
    </location>
</feature>
<dbReference type="AlphaFoldDB" id="A0A0V0R7N5"/>
<dbReference type="InterPro" id="IPR002035">
    <property type="entry name" value="VWF_A"/>
</dbReference>
<reference evidence="5 6" key="1">
    <citation type="journal article" date="2015" name="Sci. Rep.">
        <title>Genome of the facultative scuticociliatosis pathogen Pseudocohnilembus persalinus provides insight into its virulence through horizontal gene transfer.</title>
        <authorList>
            <person name="Xiong J."/>
            <person name="Wang G."/>
            <person name="Cheng J."/>
            <person name="Tian M."/>
            <person name="Pan X."/>
            <person name="Warren A."/>
            <person name="Jiang C."/>
            <person name="Yuan D."/>
            <person name="Miao W."/>
        </authorList>
    </citation>
    <scope>NUCLEOTIDE SEQUENCE [LARGE SCALE GENOMIC DNA]</scope>
    <source>
        <strain evidence="5">36N120E</strain>
    </source>
</reference>
<dbReference type="GO" id="GO:0005829">
    <property type="term" value="C:cytosol"/>
    <property type="evidence" value="ECO:0007669"/>
    <property type="project" value="TreeGrafter"/>
</dbReference>
<evidence type="ECO:0000259" key="4">
    <source>
        <dbReference type="Pfam" id="PF13519"/>
    </source>
</evidence>
<dbReference type="InParanoid" id="A0A0V0R7N5"/>
<dbReference type="EMBL" id="LDAU01000028">
    <property type="protein sequence ID" value="KRX10384.1"/>
    <property type="molecule type" value="Genomic_DNA"/>
</dbReference>
<dbReference type="SUPFAM" id="SSF53300">
    <property type="entry name" value="vWA-like"/>
    <property type="match status" value="1"/>
</dbReference>
<dbReference type="Pfam" id="PF13519">
    <property type="entry name" value="VWA_2"/>
    <property type="match status" value="1"/>
</dbReference>